<evidence type="ECO:0008006" key="5">
    <source>
        <dbReference type="Google" id="ProtNLM"/>
    </source>
</evidence>
<dbReference type="InterPro" id="IPR001087">
    <property type="entry name" value="GDSL"/>
</dbReference>
<proteinExistence type="predicted"/>
<evidence type="ECO:0000313" key="3">
    <source>
        <dbReference type="EMBL" id="ACK65728.1"/>
    </source>
</evidence>
<keyword evidence="4" id="KW-1185">Reference proteome</keyword>
<evidence type="ECO:0000256" key="2">
    <source>
        <dbReference type="SAM" id="SignalP"/>
    </source>
</evidence>
<dbReference type="PANTHER" id="PTHR45648:SF5">
    <property type="entry name" value="OS04G0577300 PROTEIN"/>
    <property type="match status" value="1"/>
</dbReference>
<dbReference type="HOGENOM" id="CLU_818158_0_0_3"/>
<evidence type="ECO:0000256" key="1">
    <source>
        <dbReference type="ARBA" id="ARBA00022801"/>
    </source>
</evidence>
<dbReference type="Pfam" id="PF00657">
    <property type="entry name" value="Lipase_GDSL"/>
    <property type="match status" value="1"/>
</dbReference>
<name>B7JW39_RIPO1</name>
<dbReference type="Proteomes" id="UP000008204">
    <property type="component" value="Chromosome"/>
</dbReference>
<dbReference type="STRING" id="41431.PCC8801_1678"/>
<gene>
    <name evidence="3" type="ordered locus">PCC8801_1678</name>
</gene>
<dbReference type="SUPFAM" id="SSF52266">
    <property type="entry name" value="SGNH hydrolase"/>
    <property type="match status" value="1"/>
</dbReference>
<protein>
    <recommendedName>
        <fullName evidence="5">Lipolytic protein G-D-S-L family</fullName>
    </recommendedName>
</protein>
<dbReference type="PANTHER" id="PTHR45648">
    <property type="entry name" value="GDSL LIPASE/ACYLHYDROLASE FAMILY PROTEIN (AFU_ORTHOLOGUE AFUA_4G14700)"/>
    <property type="match status" value="1"/>
</dbReference>
<feature type="signal peptide" evidence="2">
    <location>
        <begin position="1"/>
        <end position="27"/>
    </location>
</feature>
<dbReference type="KEGG" id="cyp:PCC8801_1678"/>
<organism evidence="3 4">
    <name type="scientific">Rippkaea orientalis (strain PCC 8801 / RF-1)</name>
    <name type="common">Cyanothece sp. (strain PCC 8801)</name>
    <dbReference type="NCBI Taxonomy" id="41431"/>
    <lineage>
        <taxon>Bacteria</taxon>
        <taxon>Bacillati</taxon>
        <taxon>Cyanobacteriota</taxon>
        <taxon>Cyanophyceae</taxon>
        <taxon>Oscillatoriophycideae</taxon>
        <taxon>Chroococcales</taxon>
        <taxon>Aphanothecaceae</taxon>
        <taxon>Rippkaea</taxon>
        <taxon>Rippkaea orientalis</taxon>
    </lineage>
</organism>
<keyword evidence="1" id="KW-0378">Hydrolase</keyword>
<dbReference type="InterPro" id="IPR036514">
    <property type="entry name" value="SGNH_hydro_sf"/>
</dbReference>
<dbReference type="GO" id="GO:0016788">
    <property type="term" value="F:hydrolase activity, acting on ester bonds"/>
    <property type="evidence" value="ECO:0007669"/>
    <property type="project" value="InterPro"/>
</dbReference>
<reference evidence="4" key="1">
    <citation type="journal article" date="2011" name="MBio">
        <title>Novel metabolic attributes of the genus Cyanothece, comprising a group of unicellular nitrogen-fixing Cyanobacteria.</title>
        <authorList>
            <person name="Bandyopadhyay A."/>
            <person name="Elvitigala T."/>
            <person name="Welsh E."/>
            <person name="Stockel J."/>
            <person name="Liberton M."/>
            <person name="Min H."/>
            <person name="Sherman L.A."/>
            <person name="Pakrasi H.B."/>
        </authorList>
    </citation>
    <scope>NUCLEOTIDE SEQUENCE [LARGE SCALE GENOMIC DNA]</scope>
    <source>
        <strain evidence="4">PCC 8801</strain>
    </source>
</reference>
<dbReference type="eggNOG" id="COG3240">
    <property type="taxonomic scope" value="Bacteria"/>
</dbReference>
<evidence type="ECO:0000313" key="4">
    <source>
        <dbReference type="Proteomes" id="UP000008204"/>
    </source>
</evidence>
<dbReference type="RefSeq" id="WP_012595001.1">
    <property type="nucleotide sequence ID" value="NC_011726.1"/>
</dbReference>
<accession>B7JW39</accession>
<dbReference type="InterPro" id="IPR051058">
    <property type="entry name" value="GDSL_Est/Lipase"/>
</dbReference>
<sequence>MNQQLLGGMVSAVFSSSLLLATPTTLAANIPAQLSTLTLEFNQKLDQTIVQLNGELTGINIALADVYTLYRDVLPNEFANSDSECFQGPLSAPTSICNNPDSFIFLDNIHPTSATHSRIADISFAVLDNTVKASVDEVFIFGDSLSDRNNFYSFSNGFVPPTVATGGAFAGTPLYSPGAFTDNLLWWEHLINDLGVSSPVSYYDDVFLNIFPTDPTGGINFAVSGATSGQDNAGNAMNPPFPIDLPGLEDQVTAFTGLFAPAQQANSDALYIIWVGTNNLLGAFSPVTPDNPFAPFSDFTTNAQQPVDDIAAAITILHELGARNFLIGNLFDLGDTRLAAEFEAIRVSTPEPSATPLITFLAALGLGTHGVRKSLKRRQRVRGGVQDQSI</sequence>
<dbReference type="AlphaFoldDB" id="B7JW39"/>
<keyword evidence="2" id="KW-0732">Signal</keyword>
<dbReference type="Gene3D" id="3.40.50.1110">
    <property type="entry name" value="SGNH hydrolase"/>
    <property type="match status" value="2"/>
</dbReference>
<feature type="chain" id="PRO_5002856135" description="Lipolytic protein G-D-S-L family" evidence="2">
    <location>
        <begin position="28"/>
        <end position="390"/>
    </location>
</feature>
<dbReference type="EMBL" id="CP001287">
    <property type="protein sequence ID" value="ACK65728.1"/>
    <property type="molecule type" value="Genomic_DNA"/>
</dbReference>